<evidence type="ECO:0000256" key="4">
    <source>
        <dbReference type="ARBA" id="ARBA00022519"/>
    </source>
</evidence>
<feature type="transmembrane region" description="Helical" evidence="9">
    <location>
        <begin position="12"/>
        <end position="34"/>
    </location>
</feature>
<name>A0A1M7CS72_9GAMM</name>
<comment type="subcellular location">
    <subcellularLocation>
        <location evidence="1 9">Cell inner membrane</location>
        <topology evidence="1 9">Multi-pass membrane protein</topology>
    </subcellularLocation>
</comment>
<reference evidence="11 12" key="1">
    <citation type="submission" date="2016-11" db="EMBL/GenBank/DDBJ databases">
        <authorList>
            <person name="Jaros S."/>
            <person name="Januszkiewicz K."/>
            <person name="Wedrychowicz H."/>
        </authorList>
    </citation>
    <scope>NUCLEOTIDE SEQUENCE [LARGE SCALE GENOMIC DNA]</scope>
    <source>
        <strain evidence="11 12">DSM 4740</strain>
    </source>
</reference>
<evidence type="ECO:0000313" key="11">
    <source>
        <dbReference type="EMBL" id="SHL69923.1"/>
    </source>
</evidence>
<dbReference type="Pfam" id="PF04290">
    <property type="entry name" value="DctQ"/>
    <property type="match status" value="1"/>
</dbReference>
<evidence type="ECO:0000313" key="12">
    <source>
        <dbReference type="Proteomes" id="UP000184123"/>
    </source>
</evidence>
<keyword evidence="7 9" id="KW-0472">Membrane</keyword>
<evidence type="ECO:0000256" key="1">
    <source>
        <dbReference type="ARBA" id="ARBA00004429"/>
    </source>
</evidence>
<feature type="transmembrane region" description="Helical" evidence="9">
    <location>
        <begin position="49"/>
        <end position="67"/>
    </location>
</feature>
<dbReference type="EMBL" id="FRCA01000002">
    <property type="protein sequence ID" value="SHL69923.1"/>
    <property type="molecule type" value="Genomic_DNA"/>
</dbReference>
<dbReference type="STRING" id="44933.SAMN05660971_01210"/>
<evidence type="ECO:0000256" key="7">
    <source>
        <dbReference type="ARBA" id="ARBA00023136"/>
    </source>
</evidence>
<evidence type="ECO:0000256" key="3">
    <source>
        <dbReference type="ARBA" id="ARBA00022475"/>
    </source>
</evidence>
<comment type="similarity">
    <text evidence="8 9">Belongs to the TRAP transporter small permease family.</text>
</comment>
<dbReference type="PANTHER" id="PTHR35011">
    <property type="entry name" value="2,3-DIKETO-L-GULONATE TRAP TRANSPORTER SMALL PERMEASE PROTEIN YIAM"/>
    <property type="match status" value="1"/>
</dbReference>
<evidence type="ECO:0000256" key="9">
    <source>
        <dbReference type="RuleBase" id="RU369079"/>
    </source>
</evidence>
<comment type="subunit">
    <text evidence="9">The complex comprises the extracytoplasmic solute receptor protein and the two transmembrane proteins.</text>
</comment>
<evidence type="ECO:0000256" key="2">
    <source>
        <dbReference type="ARBA" id="ARBA00022448"/>
    </source>
</evidence>
<keyword evidence="3" id="KW-1003">Cell membrane</keyword>
<dbReference type="InterPro" id="IPR055348">
    <property type="entry name" value="DctQ"/>
</dbReference>
<dbReference type="GO" id="GO:0015740">
    <property type="term" value="P:C4-dicarboxylate transport"/>
    <property type="evidence" value="ECO:0007669"/>
    <property type="project" value="TreeGrafter"/>
</dbReference>
<gene>
    <name evidence="11" type="ORF">SAMN05660971_01210</name>
</gene>
<dbReference type="PANTHER" id="PTHR35011:SF2">
    <property type="entry name" value="2,3-DIKETO-L-GULONATE TRAP TRANSPORTER SMALL PERMEASE PROTEIN YIAM"/>
    <property type="match status" value="1"/>
</dbReference>
<evidence type="ECO:0000259" key="10">
    <source>
        <dbReference type="Pfam" id="PF04290"/>
    </source>
</evidence>
<dbReference type="Proteomes" id="UP000184123">
    <property type="component" value="Unassembled WGS sequence"/>
</dbReference>
<evidence type="ECO:0000256" key="5">
    <source>
        <dbReference type="ARBA" id="ARBA00022692"/>
    </source>
</evidence>
<keyword evidence="6 9" id="KW-1133">Transmembrane helix</keyword>
<keyword evidence="2 9" id="KW-0813">Transport</keyword>
<dbReference type="AlphaFoldDB" id="A0A1M7CS72"/>
<comment type="function">
    <text evidence="9">Part of the tripartite ATP-independent periplasmic (TRAP) transport system.</text>
</comment>
<accession>A0A1M7CS72</accession>
<keyword evidence="4 9" id="KW-0997">Cell inner membrane</keyword>
<evidence type="ECO:0000256" key="6">
    <source>
        <dbReference type="ARBA" id="ARBA00022989"/>
    </source>
</evidence>
<feature type="domain" description="Tripartite ATP-independent periplasmic transporters DctQ component" evidence="10">
    <location>
        <begin position="25"/>
        <end position="146"/>
    </location>
</feature>
<dbReference type="GO" id="GO:0005886">
    <property type="term" value="C:plasma membrane"/>
    <property type="evidence" value="ECO:0007669"/>
    <property type="project" value="UniProtKB-SubCell"/>
</dbReference>
<dbReference type="InterPro" id="IPR007387">
    <property type="entry name" value="TRAP_DctQ"/>
</dbReference>
<keyword evidence="5 9" id="KW-0812">Transmembrane</keyword>
<protein>
    <recommendedName>
        <fullName evidence="9">TRAP transporter small permease protein</fullName>
    </recommendedName>
</protein>
<sequence>MRTGKSLRSGKNLLEIFCLALLAGMIFVPFMQVITRSIFGFSIPGAGELTRFLLICLVFSSYPLAISSGENIEMAELREMLPGKLKILLCKVIALLSIVACLFIAYAAFITVLANLNKATPVLKIPYWIFFLTTLLGFVGAAFMHFRQGLKSPRPKHSTGA</sequence>
<feature type="transmembrane region" description="Helical" evidence="9">
    <location>
        <begin position="125"/>
        <end position="146"/>
    </location>
</feature>
<dbReference type="GO" id="GO:0022857">
    <property type="term" value="F:transmembrane transporter activity"/>
    <property type="evidence" value="ECO:0007669"/>
    <property type="project" value="UniProtKB-UniRule"/>
</dbReference>
<organism evidence="11 12">
    <name type="scientific">Halomonas cupida</name>
    <dbReference type="NCBI Taxonomy" id="44933"/>
    <lineage>
        <taxon>Bacteria</taxon>
        <taxon>Pseudomonadati</taxon>
        <taxon>Pseudomonadota</taxon>
        <taxon>Gammaproteobacteria</taxon>
        <taxon>Oceanospirillales</taxon>
        <taxon>Halomonadaceae</taxon>
        <taxon>Halomonas</taxon>
    </lineage>
</organism>
<evidence type="ECO:0000256" key="8">
    <source>
        <dbReference type="ARBA" id="ARBA00038436"/>
    </source>
</evidence>
<proteinExistence type="inferred from homology"/>
<feature type="transmembrane region" description="Helical" evidence="9">
    <location>
        <begin position="88"/>
        <end position="113"/>
    </location>
</feature>